<dbReference type="AlphaFoldDB" id="A0A2H0CTP9"/>
<evidence type="ECO:0000313" key="3">
    <source>
        <dbReference type="EMBL" id="PIP73305.1"/>
    </source>
</evidence>
<dbReference type="InterPro" id="IPR027417">
    <property type="entry name" value="P-loop_NTPase"/>
</dbReference>
<feature type="non-terminal residue" evidence="3">
    <location>
        <position position="801"/>
    </location>
</feature>
<protein>
    <submittedName>
        <fullName evidence="3">Uncharacterized protein</fullName>
    </submittedName>
</protein>
<dbReference type="PANTHER" id="PTHR30121:SF6">
    <property type="entry name" value="SLR6007 PROTEIN"/>
    <property type="match status" value="1"/>
</dbReference>
<dbReference type="Pfam" id="PF01935">
    <property type="entry name" value="DUF87"/>
    <property type="match status" value="1"/>
</dbReference>
<dbReference type="Pfam" id="PF26449">
    <property type="entry name" value="DUF8128"/>
    <property type="match status" value="1"/>
</dbReference>
<accession>A0A2H0CTP9</accession>
<dbReference type="Gene3D" id="3.40.50.300">
    <property type="entry name" value="P-loop containing nucleotide triphosphate hydrolases"/>
    <property type="match status" value="2"/>
</dbReference>
<feature type="domain" description="DUF8128" evidence="2">
    <location>
        <begin position="168"/>
        <end position="476"/>
    </location>
</feature>
<dbReference type="InterPro" id="IPR002789">
    <property type="entry name" value="HerA_central"/>
</dbReference>
<dbReference type="Proteomes" id="UP000230638">
    <property type="component" value="Unassembled WGS sequence"/>
</dbReference>
<dbReference type="EMBL" id="PCTL01000025">
    <property type="protein sequence ID" value="PIP73305.1"/>
    <property type="molecule type" value="Genomic_DNA"/>
</dbReference>
<dbReference type="PANTHER" id="PTHR30121">
    <property type="entry name" value="UNCHARACTERIZED PROTEIN YJGR-RELATED"/>
    <property type="match status" value="1"/>
</dbReference>
<evidence type="ECO:0000259" key="2">
    <source>
        <dbReference type="Pfam" id="PF26449"/>
    </source>
</evidence>
<evidence type="ECO:0000313" key="4">
    <source>
        <dbReference type="Proteomes" id="UP000230638"/>
    </source>
</evidence>
<sequence length="801" mass="89508">MEIFSSTEIPKFRSPEEEVAYLRKEIARRETALEKAEYAPAPETLAAETIRDYRFKKPSEVLAPEHRMSARETEQIALDLAPEEHDEQMNELLGILIGRGIKNALSVVARLGNPHIDDDFHRFLVEYLKAGYDATGVRKDKNLFRALSMKLYEVTLPPADAVEKSFKELVSVMEQFYAGMLSVASETYTREKRADYFSIEIALSDKSDDIVFYVSVPDEKADLFEKQIAASFPSAQVALTKDDYNIFQAGGHAAGAVGKPSFSSALSFKIYESFEHDPLAGILNAFSKLKKEGEGAAIQLLVKPAGTKYTERYREVLKRVENGLDVKKAVQVSDGFVGGFGQALKELAFGGDKPKSERMNDAGDAVRPVGRNEAAARYIEEKISSPIADTNIRIIAAAESERRARDVLDDLIAAFNQFGVPSGNGISFEPMKKGALRELLHRYSFRIFSDERSFPLSLKEMTTIIHFPVGDMHAPQLKEAKSGIASVPVNVPDHGVLLGVNRFRNKETQIHFAREDRMRHFYVIGQTGTGKTTLLKNMIAEDIRAGEGVCMIDPHGSDVLDILSIVPNERMEDVIYFDPSDLSRPMGLNMLEYDPRFPEQKTFVVNELFSIFQKLYGAVPESMGPMFEQYFRNAAMLVVEDPGSGGTLFDVSRVLADPAFRAMKLSKAMNPVVVQFWKDIAEKAGGESALANIVPYITSKFDVFLSNEYLRPIIAQERSAFNFREIMDDRKILLVNLSKGRLGDINSHLLGLIVVGKLLMAALSRADNVRVRPPDFFLYIDEFQNVTTDSIATILSEARKY</sequence>
<dbReference type="InterPro" id="IPR051162">
    <property type="entry name" value="T4SS_component"/>
</dbReference>
<reference evidence="3 4" key="1">
    <citation type="submission" date="2017-09" db="EMBL/GenBank/DDBJ databases">
        <title>Depth-based differentiation of microbial function through sediment-hosted aquifers and enrichment of novel symbionts in the deep terrestrial subsurface.</title>
        <authorList>
            <person name="Probst A.J."/>
            <person name="Ladd B."/>
            <person name="Jarett J.K."/>
            <person name="Geller-Mcgrath D.E."/>
            <person name="Sieber C.M."/>
            <person name="Emerson J.B."/>
            <person name="Anantharaman K."/>
            <person name="Thomas B.C."/>
            <person name="Malmstrom R."/>
            <person name="Stieglmeier M."/>
            <person name="Klingl A."/>
            <person name="Woyke T."/>
            <person name="Ryan C.M."/>
            <person name="Banfield J.F."/>
        </authorList>
    </citation>
    <scope>NUCLEOTIDE SEQUENCE [LARGE SCALE GENOMIC DNA]</scope>
    <source>
        <strain evidence="3">CG22_combo_CG10-13_8_21_14_all_47_15</strain>
    </source>
</reference>
<dbReference type="SUPFAM" id="SSF52540">
    <property type="entry name" value="P-loop containing nucleoside triphosphate hydrolases"/>
    <property type="match status" value="1"/>
</dbReference>
<evidence type="ECO:0000259" key="1">
    <source>
        <dbReference type="Pfam" id="PF01935"/>
    </source>
</evidence>
<name>A0A2H0CTP9_9BACT</name>
<comment type="caution">
    <text evidence="3">The sequence shown here is derived from an EMBL/GenBank/DDBJ whole genome shotgun (WGS) entry which is preliminary data.</text>
</comment>
<gene>
    <name evidence="3" type="ORF">COW88_02480</name>
</gene>
<proteinExistence type="predicted"/>
<dbReference type="InterPro" id="IPR058441">
    <property type="entry name" value="DUF8128"/>
</dbReference>
<organism evidence="3 4">
    <name type="scientific">Candidatus Lloydbacteria bacterium CG22_combo_CG10-13_8_21_14_all_47_15</name>
    <dbReference type="NCBI Taxonomy" id="1974635"/>
    <lineage>
        <taxon>Bacteria</taxon>
        <taxon>Candidatus Lloydiibacteriota</taxon>
    </lineage>
</organism>
<feature type="domain" description="Helicase HerA central" evidence="1">
    <location>
        <begin position="519"/>
        <end position="556"/>
    </location>
</feature>